<dbReference type="Proteomes" id="UP000600918">
    <property type="component" value="Unassembled WGS sequence"/>
</dbReference>
<dbReference type="EMBL" id="JACSDY010000018">
    <property type="protein sequence ID" value="KAF7400073.1"/>
    <property type="molecule type" value="Genomic_DNA"/>
</dbReference>
<organism evidence="1 2">
    <name type="scientific">Vespula pensylvanica</name>
    <name type="common">Western yellow jacket</name>
    <name type="synonym">Wasp</name>
    <dbReference type="NCBI Taxonomy" id="30213"/>
    <lineage>
        <taxon>Eukaryota</taxon>
        <taxon>Metazoa</taxon>
        <taxon>Ecdysozoa</taxon>
        <taxon>Arthropoda</taxon>
        <taxon>Hexapoda</taxon>
        <taxon>Insecta</taxon>
        <taxon>Pterygota</taxon>
        <taxon>Neoptera</taxon>
        <taxon>Endopterygota</taxon>
        <taxon>Hymenoptera</taxon>
        <taxon>Apocrita</taxon>
        <taxon>Aculeata</taxon>
        <taxon>Vespoidea</taxon>
        <taxon>Vespidae</taxon>
        <taxon>Vespinae</taxon>
        <taxon>Vespula</taxon>
    </lineage>
</organism>
<evidence type="ECO:0000313" key="1">
    <source>
        <dbReference type="EMBL" id="KAF7400073.1"/>
    </source>
</evidence>
<comment type="caution">
    <text evidence="1">The sequence shown here is derived from an EMBL/GenBank/DDBJ whole genome shotgun (WGS) entry which is preliminary data.</text>
</comment>
<keyword evidence="2" id="KW-1185">Reference proteome</keyword>
<evidence type="ECO:0000313" key="2">
    <source>
        <dbReference type="Proteomes" id="UP000600918"/>
    </source>
</evidence>
<protein>
    <submittedName>
        <fullName evidence="1">Uncharacterized protein</fullName>
    </submittedName>
</protein>
<proteinExistence type="predicted"/>
<dbReference type="AlphaFoldDB" id="A0A834K4I1"/>
<name>A0A834K4I1_VESPE</name>
<reference evidence="1" key="1">
    <citation type="journal article" date="2020" name="G3 (Bethesda)">
        <title>High-Quality Assemblies for Three Invasive Social Wasps from the &lt;i&gt;Vespula&lt;/i&gt; Genus.</title>
        <authorList>
            <person name="Harrop T.W.R."/>
            <person name="Guhlin J."/>
            <person name="McLaughlin G.M."/>
            <person name="Permina E."/>
            <person name="Stockwell P."/>
            <person name="Gilligan J."/>
            <person name="Le Lec M.F."/>
            <person name="Gruber M.A.M."/>
            <person name="Quinn O."/>
            <person name="Lovegrove M."/>
            <person name="Duncan E.J."/>
            <person name="Remnant E.J."/>
            <person name="Van Eeckhoven J."/>
            <person name="Graham B."/>
            <person name="Knapp R.A."/>
            <person name="Langford K.W."/>
            <person name="Kronenberg Z."/>
            <person name="Press M.O."/>
            <person name="Eacker S.M."/>
            <person name="Wilson-Rankin E.E."/>
            <person name="Purcell J."/>
            <person name="Lester P.J."/>
            <person name="Dearden P.K."/>
        </authorList>
    </citation>
    <scope>NUCLEOTIDE SEQUENCE</scope>
    <source>
        <strain evidence="1">Volc-1</strain>
    </source>
</reference>
<gene>
    <name evidence="1" type="ORF">H0235_015810</name>
</gene>
<accession>A0A834K4I1</accession>
<sequence length="104" mass="11906">MNFVVNEFGIHMTAIIQLKRKWMLDPDSETFFRKEAIPTSFNSNSPPLLFFILASFEHKITSYHLGRAREVSCLVVVLQNPRSSFEKIEEDDVRGTTKAKAKAS</sequence>